<sequence length="262" mass="26956">MGSAAQEARGALAGRVAVVTGGGRGIGHAIATTLAQQGADVALLDLLPDVAAVADQLGESTGRRCTGVLADVTDADAIAAAFDTVADRLGEPDALVNAAGIANNTPAHETDPAVFRRVIDINLTGTYLVCRELGRRLVAAGRPGSIVNISSMSGHIVNLPQPQAAYNASKAGVAMLTKSLAIEWAPHGIRVNSVAPGYVVTDMTRQVIEAQPERSAQWLRRTPIGRLGTPDDIAPAVAFLLSDAAAFVLGHDLVIDGGYTIV</sequence>
<proteinExistence type="inferred from homology"/>
<keyword evidence="4" id="KW-1185">Reference proteome</keyword>
<dbReference type="RefSeq" id="WP_006593068.1">
    <property type="nucleotide sequence ID" value="NZ_BAHD01000040.1"/>
</dbReference>
<evidence type="ECO:0000256" key="1">
    <source>
        <dbReference type="ARBA" id="ARBA00006484"/>
    </source>
</evidence>
<dbReference type="FunFam" id="3.40.50.720:FF:000240">
    <property type="entry name" value="SDR family oxidoreductase"/>
    <property type="match status" value="1"/>
</dbReference>
<organism evidence="3 4">
    <name type="scientific">Kineosphaera limosa NBRC 100340</name>
    <dbReference type="NCBI Taxonomy" id="1184609"/>
    <lineage>
        <taxon>Bacteria</taxon>
        <taxon>Bacillati</taxon>
        <taxon>Actinomycetota</taxon>
        <taxon>Actinomycetes</taxon>
        <taxon>Micrococcales</taxon>
        <taxon>Dermatophilaceae</taxon>
        <taxon>Kineosphaera</taxon>
    </lineage>
</organism>
<keyword evidence="2" id="KW-0560">Oxidoreductase</keyword>
<dbReference type="Pfam" id="PF13561">
    <property type="entry name" value="adh_short_C2"/>
    <property type="match status" value="1"/>
</dbReference>
<dbReference type="InterPro" id="IPR002347">
    <property type="entry name" value="SDR_fam"/>
</dbReference>
<comment type="similarity">
    <text evidence="1">Belongs to the short-chain dehydrogenases/reductases (SDR) family.</text>
</comment>
<dbReference type="PRINTS" id="PR00080">
    <property type="entry name" value="SDRFAMILY"/>
</dbReference>
<dbReference type="PROSITE" id="PS00061">
    <property type="entry name" value="ADH_SHORT"/>
    <property type="match status" value="1"/>
</dbReference>
<dbReference type="PRINTS" id="PR00081">
    <property type="entry name" value="GDHRDH"/>
</dbReference>
<accession>K6WRS6</accession>
<evidence type="ECO:0000256" key="2">
    <source>
        <dbReference type="ARBA" id="ARBA00023002"/>
    </source>
</evidence>
<evidence type="ECO:0000313" key="3">
    <source>
        <dbReference type="EMBL" id="GAB96536.1"/>
    </source>
</evidence>
<dbReference type="InterPro" id="IPR020904">
    <property type="entry name" value="Sc_DH/Rdtase_CS"/>
</dbReference>
<dbReference type="Proteomes" id="UP000008366">
    <property type="component" value="Unassembled WGS sequence"/>
</dbReference>
<dbReference type="Gene3D" id="3.40.50.720">
    <property type="entry name" value="NAD(P)-binding Rossmann-like Domain"/>
    <property type="match status" value="1"/>
</dbReference>
<reference evidence="3 4" key="1">
    <citation type="submission" date="2012-08" db="EMBL/GenBank/DDBJ databases">
        <title>Whole genome shotgun sequence of Kineosphaera limosa NBRC 100340.</title>
        <authorList>
            <person name="Yoshida I."/>
            <person name="Isaki S."/>
            <person name="Hosoyama A."/>
            <person name="Tsuchikane K."/>
            <person name="Katsumata H."/>
            <person name="Ando Y."/>
            <person name="Ohji S."/>
            <person name="Hamada M."/>
            <person name="Tamura T."/>
            <person name="Yamazoe A."/>
            <person name="Yamazaki S."/>
            <person name="Fujita N."/>
        </authorList>
    </citation>
    <scope>NUCLEOTIDE SEQUENCE [LARGE SCALE GENOMIC DNA]</scope>
    <source>
        <strain evidence="3 4">NBRC 100340</strain>
    </source>
</reference>
<dbReference type="EMBL" id="BAHD01000040">
    <property type="protein sequence ID" value="GAB96536.1"/>
    <property type="molecule type" value="Genomic_DNA"/>
</dbReference>
<dbReference type="GO" id="GO:0005975">
    <property type="term" value="P:carbohydrate metabolic process"/>
    <property type="evidence" value="ECO:0007669"/>
    <property type="project" value="UniProtKB-ARBA"/>
</dbReference>
<gene>
    <name evidence="3" type="ORF">KILIM_040_00450</name>
</gene>
<protein>
    <submittedName>
        <fullName evidence="3">Putative oxidoreductase</fullName>
    </submittedName>
</protein>
<dbReference type="STRING" id="1184609.KILIM_040_00450"/>
<dbReference type="eggNOG" id="COG1028">
    <property type="taxonomic scope" value="Bacteria"/>
</dbReference>
<comment type="caution">
    <text evidence="3">The sequence shown here is derived from an EMBL/GenBank/DDBJ whole genome shotgun (WGS) entry which is preliminary data.</text>
</comment>
<dbReference type="AlphaFoldDB" id="K6WRS6"/>
<dbReference type="PANTHER" id="PTHR42760">
    <property type="entry name" value="SHORT-CHAIN DEHYDROGENASES/REDUCTASES FAMILY MEMBER"/>
    <property type="match status" value="1"/>
</dbReference>
<dbReference type="PANTHER" id="PTHR42760:SF115">
    <property type="entry name" value="3-OXOACYL-[ACYL-CARRIER-PROTEIN] REDUCTASE FABG"/>
    <property type="match status" value="1"/>
</dbReference>
<name>K6WRS6_9MICO</name>
<dbReference type="InterPro" id="IPR036291">
    <property type="entry name" value="NAD(P)-bd_dom_sf"/>
</dbReference>
<dbReference type="SUPFAM" id="SSF51735">
    <property type="entry name" value="NAD(P)-binding Rossmann-fold domains"/>
    <property type="match status" value="1"/>
</dbReference>
<evidence type="ECO:0000313" key="4">
    <source>
        <dbReference type="Proteomes" id="UP000008366"/>
    </source>
</evidence>
<dbReference type="GO" id="GO:0016616">
    <property type="term" value="F:oxidoreductase activity, acting on the CH-OH group of donors, NAD or NADP as acceptor"/>
    <property type="evidence" value="ECO:0007669"/>
    <property type="project" value="UniProtKB-ARBA"/>
</dbReference>
<dbReference type="NCBIfam" id="NF005559">
    <property type="entry name" value="PRK07231.1"/>
    <property type="match status" value="1"/>
</dbReference>